<keyword evidence="1" id="KW-0732">Signal</keyword>
<feature type="domain" description="Copper amine oxidase-like N-terminal" evidence="2">
    <location>
        <begin position="423"/>
        <end position="528"/>
    </location>
</feature>
<dbReference type="InterPro" id="IPR036582">
    <property type="entry name" value="Mao_N_sf"/>
</dbReference>
<protein>
    <recommendedName>
        <fullName evidence="2">Copper amine oxidase-like N-terminal domain-containing protein</fullName>
    </recommendedName>
</protein>
<dbReference type="RefSeq" id="WP_014649494.1">
    <property type="nucleotide sequence ID" value="NC_017672.3"/>
</dbReference>
<dbReference type="Gene3D" id="3.30.457.10">
    <property type="entry name" value="Copper amine oxidase-like, N-terminal domain"/>
    <property type="match status" value="1"/>
</dbReference>
<feature type="signal peptide" evidence="1">
    <location>
        <begin position="1"/>
        <end position="23"/>
    </location>
</feature>
<dbReference type="InterPro" id="IPR012854">
    <property type="entry name" value="Cu_amine_oxidase-like_N"/>
</dbReference>
<sequence length="543" mass="58814">MKTLSAKVLPLALSLALTLPVAAASLPYITNAASAHTLSVNSPASDLRAAVDRLLGEHALLAILAMQKGIDGAADFNDAAAALDKNSDELSDAIGSVYGKEAGDQFRVLWKKHIPFFVDYVKATAANNEAGRKTAVDELVEYAGEFGAFLESANPNFKQADIVASLKGHVSTLIAAFDKYNAKDYTAAYASVREAYGHMFMTGDYLASGIAKQYPDQFNWSGTSQKASDLRIAVDRLLAEHGFLAALTMQKGLDGAPDFAAAAAALDQNSDELSNAIGSVYGKEAGDQFRVLWKKHIGFFVDYVTAAAKMDEAGRKEAIDKLTEYAGEFAAFLAGANPDLSKDSLAKELDHHVGHLQKAFDSYAAKDYASAYNSLRTAYSHMYMTGDSLSGAIVTQFNEKFHDAGMAASPKVWMKIGGSELMIDDKTVVMDTAPYMSGTHTYIPLRYLAEAIGAEVKWEEAARTIRVMTGGNTATFWIDKDYMELNGERQAIGSPVMMKDGRTQVPLRFITELLGWDVKWNESDWSITLTKAMSMTSSPAHSH</sequence>
<reference evidence="3 5" key="2">
    <citation type="submission" date="2013-06" db="EMBL/GenBank/DDBJ databases">
        <title>Complete genome sequence of Paenibacillus mucilaginosus K02.</title>
        <authorList>
            <person name="Xiao B."/>
            <person name="Sun L."/>
            <person name="Xiao L."/>
            <person name="Lian B."/>
        </authorList>
    </citation>
    <scope>NUCLEOTIDE SEQUENCE [LARGE SCALE GENOMIC DNA]</scope>
    <source>
        <strain evidence="3 5">K02</strain>
    </source>
</reference>
<name>I0BCE1_9BACL</name>
<evidence type="ECO:0000313" key="3">
    <source>
        <dbReference type="EMBL" id="AFH60038.1"/>
    </source>
</evidence>
<evidence type="ECO:0000256" key="1">
    <source>
        <dbReference type="SAM" id="SignalP"/>
    </source>
</evidence>
<dbReference type="HOGENOM" id="CLU_037736_0_0_9"/>
<evidence type="ECO:0000313" key="4">
    <source>
        <dbReference type="EMBL" id="AFK65260.1"/>
    </source>
</evidence>
<evidence type="ECO:0000313" key="5">
    <source>
        <dbReference type="Proteomes" id="UP000007392"/>
    </source>
</evidence>
<organism evidence="3 5">
    <name type="scientific">Paenibacillus mucilaginosus K02</name>
    <dbReference type="NCBI Taxonomy" id="997761"/>
    <lineage>
        <taxon>Bacteria</taxon>
        <taxon>Bacillati</taxon>
        <taxon>Bacillota</taxon>
        <taxon>Bacilli</taxon>
        <taxon>Bacillales</taxon>
        <taxon>Paenibacillaceae</taxon>
        <taxon>Paenibacillus</taxon>
    </lineage>
</organism>
<dbReference type="Proteomes" id="UP000007392">
    <property type="component" value="Chromosome"/>
</dbReference>
<evidence type="ECO:0000259" key="2">
    <source>
        <dbReference type="Pfam" id="PF07833"/>
    </source>
</evidence>
<gene>
    <name evidence="3" type="ORF">B2K_04765</name>
</gene>
<feature type="chain" id="PRO_5007667780" description="Copper amine oxidase-like N-terminal domain-containing protein" evidence="1">
    <location>
        <begin position="24"/>
        <end position="543"/>
    </location>
</feature>
<proteinExistence type="predicted"/>
<accession>I0BCE1</accession>
<dbReference type="KEGG" id="pmw:B2K_04765"/>
<reference evidence="4" key="1">
    <citation type="submission" date="2011-07" db="EMBL/GenBank/DDBJ databases">
        <title>Some potential microbial weathering related gene sequences of Bacillus mucilaginosus.</title>
        <authorList>
            <person name="Lian B."/>
            <person name="Xiao B."/>
        </authorList>
    </citation>
    <scope>NUCLEOTIDE SEQUENCE</scope>
    <source>
        <strain evidence="4">K02</strain>
    </source>
</reference>
<dbReference type="EMBL" id="JN225066">
    <property type="protein sequence ID" value="AFK65260.1"/>
    <property type="molecule type" value="Genomic_DNA"/>
</dbReference>
<dbReference type="AlphaFoldDB" id="I0BCE1"/>
<dbReference type="OrthoDB" id="2657432at2"/>
<dbReference type="Pfam" id="PF07833">
    <property type="entry name" value="Cu_amine_oxidN1"/>
    <property type="match status" value="1"/>
</dbReference>
<dbReference type="PATRIC" id="fig|997761.3.peg.952"/>
<dbReference type="EMBL" id="CP003422">
    <property type="protein sequence ID" value="AFH60038.1"/>
    <property type="molecule type" value="Genomic_DNA"/>
</dbReference>
<dbReference type="SUPFAM" id="SSF55383">
    <property type="entry name" value="Copper amine oxidase, domain N"/>
    <property type="match status" value="1"/>
</dbReference>